<proteinExistence type="predicted"/>
<protein>
    <submittedName>
        <fullName evidence="2">Uncharacterized protein</fullName>
    </submittedName>
</protein>
<accession>A0A926I6I9</accession>
<evidence type="ECO:0000313" key="3">
    <source>
        <dbReference type="Proteomes" id="UP000610760"/>
    </source>
</evidence>
<comment type="caution">
    <text evidence="2">The sequence shown here is derived from an EMBL/GenBank/DDBJ whole genome shotgun (WGS) entry which is preliminary data.</text>
</comment>
<feature type="coiled-coil region" evidence="1">
    <location>
        <begin position="220"/>
        <end position="296"/>
    </location>
</feature>
<keyword evidence="1" id="KW-0175">Coiled coil</keyword>
<dbReference type="EMBL" id="JACRSV010000001">
    <property type="protein sequence ID" value="MBC8558901.1"/>
    <property type="molecule type" value="Genomic_DNA"/>
</dbReference>
<organism evidence="2 3">
    <name type="scientific">Fumia xinanensis</name>
    <dbReference type="NCBI Taxonomy" id="2763659"/>
    <lineage>
        <taxon>Bacteria</taxon>
        <taxon>Bacillati</taxon>
        <taxon>Bacillota</taxon>
        <taxon>Clostridia</taxon>
        <taxon>Eubacteriales</taxon>
        <taxon>Oscillospiraceae</taxon>
        <taxon>Fumia</taxon>
    </lineage>
</organism>
<keyword evidence="3" id="KW-1185">Reference proteome</keyword>
<feature type="coiled-coil region" evidence="1">
    <location>
        <begin position="80"/>
        <end position="162"/>
    </location>
</feature>
<name>A0A926I6I9_9FIRM</name>
<dbReference type="AlphaFoldDB" id="A0A926I6I9"/>
<evidence type="ECO:0000313" key="2">
    <source>
        <dbReference type="EMBL" id="MBC8558901.1"/>
    </source>
</evidence>
<dbReference type="Proteomes" id="UP000610760">
    <property type="component" value="Unassembled WGS sequence"/>
</dbReference>
<dbReference type="Gene3D" id="1.20.120.20">
    <property type="entry name" value="Apolipoprotein"/>
    <property type="match status" value="1"/>
</dbReference>
<dbReference type="RefSeq" id="WP_249293799.1">
    <property type="nucleotide sequence ID" value="NZ_JACRSV010000001.1"/>
</dbReference>
<evidence type="ECO:0000256" key="1">
    <source>
        <dbReference type="SAM" id="Coils"/>
    </source>
</evidence>
<sequence length="1189" mass="130284">MHITVEELEILVRARVEEALKDLNKVKAQMQNLFNTPEMKAQIQQTQNALKQLATPMQKMQAESAKYQAMAQVAAQKVQQQVAKTLAAQAKAQAEQAKAQAVIDKAKAASEKAVAQQKAQEARNAQQLAQDRARAEEVIQQQRDIEEAVARATARLEQQNKSLSDGPIREPVNLTGAAPTVTPLGNVQDYLNKNADKYAASISRIREEIGKINGSGETDLEVLNRKIELLKQKLAQLKEAYEKALNAPNPDSSGLEKMEGQILNTEGQLNRMIRQSDQLAESLNRAEEAKEKLDSDAGKTDLGAGMDRVKAATEKAITATKKYGTVAVQSASKAKSAFLKLGQVIKRVLAAAVLYKGFRALFGFIKSGIESAISAPEIQNMFDVAFKNAAGSAEEFAQRLKKAFGVDIMESKQMLATMQNFTTSMGIGEKTSFKMSTSLTQLAYDMASLYEADPSQVFENMQSGLQGMPRAMYKYGVSLTAANIEQTALQYGLIKSGQEMTDQQKIIARYLTILKQTSNAQGDMARTIQSPANMLRVLKSQLTAAGRAIGNAFMPFIQAVLPWLNALAVLLERVGNALATFTYSLFGRDFKAEQKQQQNIAGGFGDIADAEKDVADNAKKAKNALAGFDELEVIQKDTNKDTGGAGSGGGYEWDVPTLDWPEGESPYEKMADTIVEKLKAIKNQMMDLGLEDVLDNFKNFFSELGKQVNSYDYGTALKNALLNGFELAMSSINAAQSIVFPIAIALDIPGIVYEAINTLSSLFAMLNDAVQAVTPGLQNFVNIGLVPIAEWAGGKIKDALVFLQEMFAKIGNWFTEHTETFTQIGTLLGEITARIWKFLEPIADAAWEGFKSIISGIVDGILNLVDAAMKYGIKLYECIKAIWDFCDSIGLIDVVINSLKTVFDVIVTVINGVVKTISDLMADIYKIFGGLIDFITGIFTGDWEKAWQGIKDFFTGIWDAISHFLGNILTTIYNAIKRQIEGVLENWKIIWNKVKDFFINIWDKIKAGFDTFCENFKRGWNAMWTGIGNFFIGIWNGILGGVEKAINWIIGGINSLINKVNSFLSGASDILDKIGMGFSFRVGVIPEVTIGRVPKLASGGVIKQPTLAMMGEYAGASSNPEIVAPQSMLYDLMVEANSPLVLAFAQKIDQVIEAIREIDPTLEIDGDVVGKTAQKYRENQFKRTGKVPV</sequence>
<gene>
    <name evidence="2" type="ORF">H8710_02330</name>
</gene>
<reference evidence="2" key="1">
    <citation type="submission" date="2020-08" db="EMBL/GenBank/DDBJ databases">
        <title>Genome public.</title>
        <authorList>
            <person name="Liu C."/>
            <person name="Sun Q."/>
        </authorList>
    </citation>
    <scope>NUCLEOTIDE SEQUENCE</scope>
    <source>
        <strain evidence="2">NSJ-33</strain>
    </source>
</reference>